<reference evidence="2 3" key="1">
    <citation type="submission" date="2020-05" db="EMBL/GenBank/DDBJ databases">
        <authorList>
            <person name="Ruan W."/>
            <person name="Jeon C.O."/>
            <person name="Chun B.H."/>
        </authorList>
    </citation>
    <scope>NUCLEOTIDE SEQUENCE [LARGE SCALE GENOMIC DNA]</scope>
    <source>
        <strain evidence="2 3">TBZ9</strain>
    </source>
</reference>
<dbReference type="GO" id="GO:0016747">
    <property type="term" value="F:acyltransferase activity, transferring groups other than amino-acyl groups"/>
    <property type="evidence" value="ECO:0007669"/>
    <property type="project" value="InterPro"/>
</dbReference>
<proteinExistence type="predicted"/>
<dbReference type="PROSITE" id="PS51186">
    <property type="entry name" value="GNAT"/>
    <property type="match status" value="1"/>
</dbReference>
<dbReference type="EMBL" id="JABFHI010000003">
    <property type="protein sequence ID" value="NOG31754.1"/>
    <property type="molecule type" value="Genomic_DNA"/>
</dbReference>
<dbReference type="Gene3D" id="3.40.630.30">
    <property type="match status" value="1"/>
</dbReference>
<keyword evidence="3" id="KW-1185">Reference proteome</keyword>
<dbReference type="SUPFAM" id="SSF55729">
    <property type="entry name" value="Acyl-CoA N-acyltransferases (Nat)"/>
    <property type="match status" value="1"/>
</dbReference>
<feature type="domain" description="N-acetyltransferase" evidence="1">
    <location>
        <begin position="11"/>
        <end position="154"/>
    </location>
</feature>
<comment type="caution">
    <text evidence="2">The sequence shown here is derived from an EMBL/GenBank/DDBJ whole genome shotgun (WGS) entry which is preliminary data.</text>
</comment>
<dbReference type="InterPro" id="IPR000182">
    <property type="entry name" value="GNAT_dom"/>
</dbReference>
<evidence type="ECO:0000313" key="2">
    <source>
        <dbReference type="EMBL" id="NOG31754.1"/>
    </source>
</evidence>
<dbReference type="CDD" id="cd04301">
    <property type="entry name" value="NAT_SF"/>
    <property type="match status" value="1"/>
</dbReference>
<accession>A0A7Y3XAV9</accession>
<dbReference type="InterPro" id="IPR040448">
    <property type="entry name" value="PanZ_GNAT"/>
</dbReference>
<dbReference type="AlphaFoldDB" id="A0A7Y3XAV9"/>
<gene>
    <name evidence="2" type="ORF">HLB35_08170</name>
</gene>
<dbReference type="Pfam" id="PF12568">
    <property type="entry name" value="PanZ"/>
    <property type="match status" value="1"/>
</dbReference>
<dbReference type="RefSeq" id="WP_171702226.1">
    <property type="nucleotide sequence ID" value="NZ_JABFHI010000003.1"/>
</dbReference>
<dbReference type="InterPro" id="IPR016181">
    <property type="entry name" value="Acyl_CoA_acyltransferase"/>
</dbReference>
<evidence type="ECO:0000313" key="3">
    <source>
        <dbReference type="Proteomes" id="UP000588806"/>
    </source>
</evidence>
<name>A0A7Y3XAV9_9GAMM</name>
<evidence type="ECO:0000259" key="1">
    <source>
        <dbReference type="PROSITE" id="PS51186"/>
    </source>
</evidence>
<sequence>MPVTLQIVDQAKWDADSQTQLDLVRIYHDAPQERIPAETVESFIDQHLNAQHCFGCAHFNDRLLGAVTMVKGPDGAWWLSDLCVRKTTRRRGVGSRLMALLAEWSMRQNSILRIETTTLPMADRMLVSKLGYRQVDASAKASGVPAGIDYVELSLASSRQ</sequence>
<organism evidence="2 3">
    <name type="scientific">Vreelandella azerica</name>
    <dbReference type="NCBI Taxonomy" id="2732867"/>
    <lineage>
        <taxon>Bacteria</taxon>
        <taxon>Pseudomonadati</taxon>
        <taxon>Pseudomonadota</taxon>
        <taxon>Gammaproteobacteria</taxon>
        <taxon>Oceanospirillales</taxon>
        <taxon>Halomonadaceae</taxon>
        <taxon>Vreelandella</taxon>
    </lineage>
</organism>
<reference evidence="2 3" key="2">
    <citation type="submission" date="2020-06" db="EMBL/GenBank/DDBJ databases">
        <title>Halomonas songnenensis sp. nov., a moderately halophilic bacterium isolated from saline and alkaline soils.</title>
        <authorList>
            <person name="Jiang J."/>
            <person name="Pan Y."/>
        </authorList>
    </citation>
    <scope>NUCLEOTIDE SEQUENCE [LARGE SCALE GENOMIC DNA]</scope>
    <source>
        <strain evidence="2 3">TBZ9</strain>
    </source>
</reference>
<protein>
    <submittedName>
        <fullName evidence="2">Acetyl-CoA sensor PanZ family protein</fullName>
    </submittedName>
</protein>
<dbReference type="Proteomes" id="UP000588806">
    <property type="component" value="Unassembled WGS sequence"/>
</dbReference>